<proteinExistence type="predicted"/>
<dbReference type="InterPro" id="IPR052155">
    <property type="entry name" value="Biofilm_reg_signaling"/>
</dbReference>
<keyword evidence="1" id="KW-0812">Transmembrane</keyword>
<dbReference type="InterPro" id="IPR035965">
    <property type="entry name" value="PAS-like_dom_sf"/>
</dbReference>
<dbReference type="Gene3D" id="3.30.450.20">
    <property type="entry name" value="PAS domain"/>
    <property type="match status" value="1"/>
</dbReference>
<dbReference type="InterPro" id="IPR035919">
    <property type="entry name" value="EAL_sf"/>
</dbReference>
<dbReference type="GO" id="GO:0006355">
    <property type="term" value="P:regulation of DNA-templated transcription"/>
    <property type="evidence" value="ECO:0007669"/>
    <property type="project" value="InterPro"/>
</dbReference>
<accession>C9Y997</accession>
<dbReference type="InterPro" id="IPR013767">
    <property type="entry name" value="PAS_fold"/>
</dbReference>
<feature type="domain" description="EAL" evidence="2">
    <location>
        <begin position="516"/>
        <end position="766"/>
    </location>
</feature>
<dbReference type="PROSITE" id="PS50887">
    <property type="entry name" value="GGDEF"/>
    <property type="match status" value="1"/>
</dbReference>
<evidence type="ECO:0000256" key="1">
    <source>
        <dbReference type="SAM" id="Phobius"/>
    </source>
</evidence>
<dbReference type="SMART" id="SM00052">
    <property type="entry name" value="EAL"/>
    <property type="match status" value="1"/>
</dbReference>
<dbReference type="PROSITE" id="PS50883">
    <property type="entry name" value="EAL"/>
    <property type="match status" value="1"/>
</dbReference>
<reference evidence="4" key="1">
    <citation type="journal article" date="2010" name="Nature">
        <title>The dynamic genome of Hydra.</title>
        <authorList>
            <person name="Chapman J.A."/>
            <person name="Kirkness E.F."/>
            <person name="Simakov O."/>
            <person name="Hampson S.E."/>
            <person name="Mitros T."/>
            <person name="Weinmaier T."/>
            <person name="Rattei T."/>
            <person name="Balasubramanian P.G."/>
            <person name="Borman J."/>
            <person name="Busam D."/>
            <person name="Disbennett K."/>
            <person name="Pfannkoch C."/>
            <person name="Sumin N."/>
            <person name="Sutton G."/>
            <person name="Viswanathan L."/>
            <person name="Walenz B."/>
            <person name="Goodstein D.M."/>
            <person name="Hellsten U."/>
            <person name="Kawashima T."/>
            <person name="Prochnik S.E."/>
            <person name="Putnam N.H."/>
            <person name="Shu S."/>
            <person name="Blumberg B."/>
            <person name="Dana C.E."/>
            <person name="Gee L."/>
            <person name="Kibler D.F."/>
            <person name="Law L."/>
            <person name="Lindgens D."/>
            <person name="Martinez D.E."/>
            <person name="Peng J."/>
            <person name="Wigge P.A."/>
            <person name="Bertulat B."/>
            <person name="Guder C."/>
            <person name="Nakamura Y."/>
            <person name="Ozbek S."/>
            <person name="Watanabe H."/>
            <person name="Khalturin K."/>
            <person name="Hemmrich G."/>
            <person name="Franke A."/>
            <person name="Augustin R."/>
            <person name="Fraune S."/>
            <person name="Hayakawa E."/>
            <person name="Hayakawa S."/>
            <person name="Hirose M."/>
            <person name="Hwang J."/>
            <person name="Ikeo K."/>
            <person name="Nishimiya-Fujisawa C."/>
            <person name="Ogura A."/>
            <person name="Takahashi T."/>
            <person name="Steinmetz P.R."/>
            <person name="Zhang X."/>
            <person name="Aufschnaiter R."/>
            <person name="Eder M.K."/>
            <person name="Gorny A.K."/>
            <person name="Salvenmoser W."/>
            <person name="Heimberg A.M."/>
            <person name="Wheeler B.M."/>
            <person name="Peterson K.J."/>
            <person name="Boettger A."/>
            <person name="Tischler P."/>
            <person name="Wolf A."/>
            <person name="Gojobori T."/>
            <person name="Remington K.A."/>
            <person name="Strausberg R.L."/>
            <person name="Venter J."/>
            <person name="Technau U."/>
            <person name="Hobmayer B."/>
            <person name="Bosch T.C."/>
            <person name="Holstein T.W."/>
            <person name="Fujisawa T."/>
            <person name="Bode H.R."/>
            <person name="David C.N."/>
            <person name="Rokhsar D.S."/>
            <person name="Steele R.E."/>
        </authorList>
    </citation>
    <scope>NUCLEOTIDE SEQUENCE</scope>
</reference>
<sequence>MKGNASRPATGFRAGLVDMYSAATPQAGRLRAAHLTAVVRLTPETMLANIASAGLILWTFSPDISWELLLWFAGILTVCLFALRSWRRSLGRQFTQASPGTIHKATWHAIVLGGVWAFIPVFWFPGASDSQQLTIATLLTGMIGAGGFVLNPLPLASVAYVTVFSASALAALWRSGNPAYSGVAALVSVYAPLVTLAALTAWRKSMALINAESQSQQQEQTISVLLSDFEQNAGDALWETDAAGRLVHISPKLCELLQVSEEKVSGNTWMSILVPIDASGAVTLSEALASGKPFKELQISFKSPSGNRHIQLNGKALQNDEGAFSGWRGVVSDVTEKVQSTNLLRQLAHTDSLTGLTNRFKLREFLTEKVAGKHPLALLSIDLDRFKAINDRHGHSVGDDVLRLIAQRLRQQLGPQTMIARLGGDEFAVVLVEPGDIQQAPTLGRRVVHLLQEPLDISVRRLTVGGSVGLTISRGDVVTLDELMVQADIALYAAKDAGRGQCVAYTPELGAVNQRRATLEYGLRKALHQQELQLYWQPKVDLKTWKIVGAETLMRWRHPVLGWISPGEFIPIAEQSGMIAALGSWALLEACRMHSSALAGLKVSVNVSSMQLRDDSFLSVLQDAMDEFQVNPGQLELELTESVFLESADHALAMLHAIKKTGVKLAMDDFGTGYSSLSYLRSFPFDTLKIDRAFVIELVEKKDAEAVVHMITGLAQTLGMRTVCEGVETPQQLEAIQRAGCDEVQGYIVAKPMPLQEFVVFRENWDKTKPTGWR</sequence>
<dbReference type="SMART" id="SM00267">
    <property type="entry name" value="GGDEF"/>
    <property type="match status" value="1"/>
</dbReference>
<dbReference type="InterPro" id="IPR001633">
    <property type="entry name" value="EAL_dom"/>
</dbReference>
<feature type="domain" description="GGDEF" evidence="3">
    <location>
        <begin position="374"/>
        <end position="507"/>
    </location>
</feature>
<organism evidence="4">
    <name type="scientific">Curvibacter symbiont subsp. Hydra magnipapillata</name>
    <dbReference type="NCBI Taxonomy" id="667019"/>
    <lineage>
        <taxon>Bacteria</taxon>
        <taxon>Pseudomonadati</taxon>
        <taxon>Pseudomonadota</taxon>
        <taxon>Betaproteobacteria</taxon>
        <taxon>Burkholderiales</taxon>
        <taxon>Comamonadaceae</taxon>
        <taxon>Curvibacter</taxon>
    </lineage>
</organism>
<feature type="transmembrane region" description="Helical" evidence="1">
    <location>
        <begin position="68"/>
        <end position="86"/>
    </location>
</feature>
<dbReference type="NCBIfam" id="TIGR00254">
    <property type="entry name" value="GGDEF"/>
    <property type="match status" value="1"/>
</dbReference>
<name>C9Y997_CURXX</name>
<dbReference type="Pfam" id="PF00989">
    <property type="entry name" value="PAS"/>
    <property type="match status" value="1"/>
</dbReference>
<dbReference type="Pfam" id="PF00990">
    <property type="entry name" value="GGDEF"/>
    <property type="match status" value="1"/>
</dbReference>
<gene>
    <name evidence="4" type="ORF">Csp_A06980</name>
</gene>
<protein>
    <submittedName>
        <fullName evidence="4">Uncharacterized protein</fullName>
    </submittedName>
</protein>
<dbReference type="SUPFAM" id="SSF55785">
    <property type="entry name" value="PYP-like sensor domain (PAS domain)"/>
    <property type="match status" value="1"/>
</dbReference>
<feature type="transmembrane region" description="Helical" evidence="1">
    <location>
        <begin position="107"/>
        <end position="126"/>
    </location>
</feature>
<keyword evidence="1" id="KW-0472">Membrane</keyword>
<dbReference type="SUPFAM" id="SSF55073">
    <property type="entry name" value="Nucleotide cyclase"/>
    <property type="match status" value="1"/>
</dbReference>
<dbReference type="PANTHER" id="PTHR44757">
    <property type="entry name" value="DIGUANYLATE CYCLASE DGCP"/>
    <property type="match status" value="1"/>
</dbReference>
<dbReference type="NCBIfam" id="TIGR00229">
    <property type="entry name" value="sensory_box"/>
    <property type="match status" value="1"/>
</dbReference>
<dbReference type="CDD" id="cd01949">
    <property type="entry name" value="GGDEF"/>
    <property type="match status" value="1"/>
</dbReference>
<keyword evidence="1" id="KW-1133">Transmembrane helix</keyword>
<evidence type="ECO:0000313" key="4">
    <source>
        <dbReference type="EMBL" id="CBA28380.1"/>
    </source>
</evidence>
<evidence type="ECO:0000259" key="2">
    <source>
        <dbReference type="PROSITE" id="PS50883"/>
    </source>
</evidence>
<dbReference type="AlphaFoldDB" id="C9Y997"/>
<dbReference type="Gene3D" id="3.30.70.270">
    <property type="match status" value="1"/>
</dbReference>
<dbReference type="InterPro" id="IPR000014">
    <property type="entry name" value="PAS"/>
</dbReference>
<evidence type="ECO:0000259" key="3">
    <source>
        <dbReference type="PROSITE" id="PS50887"/>
    </source>
</evidence>
<dbReference type="EMBL" id="FN543104">
    <property type="protein sequence ID" value="CBA28380.1"/>
    <property type="molecule type" value="Genomic_DNA"/>
</dbReference>
<dbReference type="Pfam" id="PF00563">
    <property type="entry name" value="EAL"/>
    <property type="match status" value="1"/>
</dbReference>
<dbReference type="InterPro" id="IPR000160">
    <property type="entry name" value="GGDEF_dom"/>
</dbReference>
<dbReference type="InterPro" id="IPR029787">
    <property type="entry name" value="Nucleotide_cyclase"/>
</dbReference>
<dbReference type="CDD" id="cd01948">
    <property type="entry name" value="EAL"/>
    <property type="match status" value="1"/>
</dbReference>
<feature type="transmembrane region" description="Helical" evidence="1">
    <location>
        <begin position="179"/>
        <end position="202"/>
    </location>
</feature>
<dbReference type="InterPro" id="IPR043128">
    <property type="entry name" value="Rev_trsase/Diguanyl_cyclase"/>
</dbReference>
<dbReference type="SUPFAM" id="SSF141868">
    <property type="entry name" value="EAL domain-like"/>
    <property type="match status" value="1"/>
</dbReference>
<dbReference type="Gene3D" id="3.20.20.450">
    <property type="entry name" value="EAL domain"/>
    <property type="match status" value="1"/>
</dbReference>
<dbReference type="PANTHER" id="PTHR44757:SF4">
    <property type="entry name" value="DIGUANYLATE CYCLASE DGCE-RELATED"/>
    <property type="match status" value="1"/>
</dbReference>